<evidence type="ECO:0000313" key="2">
    <source>
        <dbReference type="Proteomes" id="UP000283895"/>
    </source>
</evidence>
<gene>
    <name evidence="1" type="ORF">VMCG_05532</name>
</gene>
<keyword evidence="2" id="KW-1185">Reference proteome</keyword>
<dbReference type="EMBL" id="LKEA01000018">
    <property type="protein sequence ID" value="ROW01910.1"/>
    <property type="molecule type" value="Genomic_DNA"/>
</dbReference>
<protein>
    <submittedName>
        <fullName evidence="1">Uncharacterized protein</fullName>
    </submittedName>
</protein>
<proteinExistence type="predicted"/>
<sequence>MEQMTLVSEVSPMDMNITAHRARRPTIRDPFGLDKDLKEPFSSVPLGSCSTSIWEMISRVVAWGDDWSSMAFPSCVAGQQGDLAQAYVQDELFDQQGN</sequence>
<reference evidence="1 2" key="1">
    <citation type="submission" date="2015-09" db="EMBL/GenBank/DDBJ databases">
        <title>Host preference determinants of Valsa canker pathogens revealed by comparative genomics.</title>
        <authorList>
            <person name="Yin Z."/>
            <person name="Huang L."/>
        </authorList>
    </citation>
    <scope>NUCLEOTIDE SEQUENCE [LARGE SCALE GENOMIC DNA]</scope>
    <source>
        <strain evidence="1 2">03-1</strain>
    </source>
</reference>
<organism evidence="1 2">
    <name type="scientific">Cytospora schulzeri</name>
    <dbReference type="NCBI Taxonomy" id="448051"/>
    <lineage>
        <taxon>Eukaryota</taxon>
        <taxon>Fungi</taxon>
        <taxon>Dikarya</taxon>
        <taxon>Ascomycota</taxon>
        <taxon>Pezizomycotina</taxon>
        <taxon>Sordariomycetes</taxon>
        <taxon>Sordariomycetidae</taxon>
        <taxon>Diaporthales</taxon>
        <taxon>Cytosporaceae</taxon>
        <taxon>Cytospora</taxon>
    </lineage>
</organism>
<accession>A0A423WEX0</accession>
<name>A0A423WEX0_9PEZI</name>
<dbReference type="Proteomes" id="UP000283895">
    <property type="component" value="Unassembled WGS sequence"/>
</dbReference>
<dbReference type="AlphaFoldDB" id="A0A423WEX0"/>
<evidence type="ECO:0000313" key="1">
    <source>
        <dbReference type="EMBL" id="ROW01910.1"/>
    </source>
</evidence>
<comment type="caution">
    <text evidence="1">The sequence shown here is derived from an EMBL/GenBank/DDBJ whole genome shotgun (WGS) entry which is preliminary data.</text>
</comment>